<evidence type="ECO:0000256" key="1">
    <source>
        <dbReference type="ARBA" id="ARBA00004184"/>
    </source>
</evidence>
<feature type="domain" description="Erythromycin biosynthesis protein CIII-like C-terminal" evidence="10">
    <location>
        <begin position="395"/>
        <end position="484"/>
    </location>
</feature>
<dbReference type="GO" id="GO:0000981">
    <property type="term" value="F:DNA-binding transcription factor activity, RNA polymerase II-specific"/>
    <property type="evidence" value="ECO:0007669"/>
    <property type="project" value="InterPro"/>
</dbReference>
<dbReference type="Proteomes" id="UP000286921">
    <property type="component" value="Unassembled WGS sequence"/>
</dbReference>
<dbReference type="Pfam" id="PF06722">
    <property type="entry name" value="EryCIII-like_C"/>
    <property type="match status" value="1"/>
</dbReference>
<dbReference type="Pfam" id="PF00172">
    <property type="entry name" value="Zn_clus"/>
    <property type="match status" value="1"/>
</dbReference>
<dbReference type="InterPro" id="IPR050426">
    <property type="entry name" value="Glycosyltransferase_28"/>
</dbReference>
<protein>
    <submittedName>
        <fullName evidence="11">Sterol 3-beta-glucosyltransferase UGT80A2</fullName>
    </submittedName>
</protein>
<feature type="domain" description="Zn(2)-C6 fungal-type" evidence="8">
    <location>
        <begin position="844"/>
        <end position="868"/>
    </location>
</feature>
<dbReference type="CDD" id="cd00067">
    <property type="entry name" value="GAL4"/>
    <property type="match status" value="1"/>
</dbReference>
<reference evidence="11 12" key="1">
    <citation type="submission" date="2016-09" db="EMBL/GenBank/DDBJ databases">
        <title>Aspergillus awamori IFM 58123T.</title>
        <authorList>
            <person name="Kusuya Y."/>
            <person name="Shimizu M."/>
            <person name="Takahashi H."/>
            <person name="Yaguchi T."/>
        </authorList>
    </citation>
    <scope>NUCLEOTIDE SEQUENCE [LARGE SCALE GENOMIC DNA]</scope>
    <source>
        <strain evidence="11 12">IFM 58123</strain>
    </source>
</reference>
<feature type="domain" description="Glycosyltransferase family 28 N-terminal" evidence="9">
    <location>
        <begin position="79"/>
        <end position="227"/>
    </location>
</feature>
<feature type="region of interest" description="Disordered" evidence="7">
    <location>
        <begin position="875"/>
        <end position="902"/>
    </location>
</feature>
<dbReference type="PANTHER" id="PTHR48050:SF27">
    <property type="entry name" value="GLUCOSYLTRANSFERASE, PUTATIVE (AFU_ORTHOLOGUE AFUA_7G04880)-RELATED"/>
    <property type="match status" value="1"/>
</dbReference>
<sequence>MSGQNFQYPEEDPPPYEVMASHGMQSGREVNEDGRIEVDLDSQACKAVTKLIRLPDNEDLNHPPSNYAHFAPGEIRLDIVIQVVGSRGDVQPFIALGNELRKYGHRVRIATHNVIDHFVRGSGLEFYPIGGDPAELMAYMVKNPGLIPQMKSLRDGEIQKKRAMVSEMLDGCWKSCIEDDPMSQTPFVADAIIANPPSFAHIHCAQALGVPVHLMFTMPWSCTKVFPHPLANLKYSDTSQPIANYLSYGIVEWIIWLGDVINKWRSAIDLEPIPATEGPCLAETLKVPFTYCWSPTLMPKPSDWASHIDVCGFFFRELPNYTSPPELADFLRDGPPPVYIGFGSVVVDDPEKFTATVLEAVRTVGVRVIISRGWSKLGGASSRNILYIDDCLHEWLFQYVAGVVHHGGAGTTACGLRNGCPTTIVPFFGDQPFWGNMVAASGAGPKPIPYREVNANNLAEAIKFCLKHSTLSAARDMALKMRSESGVQAAVASFYRQLPLDKMKCQILPDQPVVWEYKKSFFKPVYLSNIAAQVLLENGRIDPQHLNLYNIKPIIIDNRRWDPITGTASATVATGADILKHGAGIFYQPIKEARRGRSGVSSPDIPRPQHPPAIDAGSVGVGDVTYFPNQPGHPRTSARTMGAAFTASGKSVGKFVGYGYKGAIVDIPLATTKGLRAVPRLYGEDVKDLGPVRDWKSGVAVAGKGFLYGVAGGLTDIVVQPYRGAQAEGAIGAAKGVAKGTIGTMTKLSSGMLGLVTYPGQGICKSIQAIGRTAARSIPYPTTKYHTYRIPDGGTIAPEALTTQRNIILGELLGSLGYGIYSEPPLCVDYHCNISINGGFYAQISCDERQPECSNCLNRSTECVYAPRDLEWAQPSQTENASARRQSPAASSTPSSSGWIGSGDLLPRAPELNLSDMELLLQWCSSTYATMAHDQQFEHLYQYVLPKEGLEYPFVLHGLLALSALHIARAKDPTSGTRYFSIALEHQNRAIALFRPIVPSIDRDNSHPIFVFASLLLQLAFAIPPCSPLVETHDPVQDLVQAFTLCRGLREIWGASWQWVKEGKLADVFTQVDDTKHWPLPETTEVALSQLKYLNETRGKRSGDHDTECYGAAINHLKDMMEIYQDKPRRVELALRWPFGLESRFLKLLKERDPMALVMVSQPRGCSLWGCGVTPGITITLVRIANLYGHSSFCARMVAGGILLSSAVPR</sequence>
<keyword evidence="6" id="KW-0539">Nucleus</keyword>
<dbReference type="InterPro" id="IPR004276">
    <property type="entry name" value="GlycoTrans_28_N"/>
</dbReference>
<keyword evidence="12" id="KW-1185">Reference proteome</keyword>
<dbReference type="GO" id="GO:0016906">
    <property type="term" value="F:sterol 3-beta-glucosyltransferase activity"/>
    <property type="evidence" value="ECO:0007669"/>
    <property type="project" value="UniProtKB-ARBA"/>
</dbReference>
<dbReference type="Pfam" id="PF03033">
    <property type="entry name" value="Glyco_transf_28"/>
    <property type="match status" value="1"/>
</dbReference>
<evidence type="ECO:0000256" key="5">
    <source>
        <dbReference type="ARBA" id="ARBA00023163"/>
    </source>
</evidence>
<evidence type="ECO:0000256" key="2">
    <source>
        <dbReference type="ARBA" id="ARBA00022679"/>
    </source>
</evidence>
<dbReference type="GO" id="GO:0005975">
    <property type="term" value="P:carbohydrate metabolic process"/>
    <property type="evidence" value="ECO:0007669"/>
    <property type="project" value="InterPro"/>
</dbReference>
<keyword evidence="4" id="KW-0443">Lipid metabolism</keyword>
<dbReference type="PANTHER" id="PTHR48050">
    <property type="entry name" value="STEROL 3-BETA-GLUCOSYLTRANSFERASE"/>
    <property type="match status" value="1"/>
</dbReference>
<accession>A0A401KYF3</accession>
<keyword evidence="5" id="KW-0804">Transcription</keyword>
<dbReference type="AlphaFoldDB" id="A0A401KYF3"/>
<dbReference type="STRING" id="105351.A0A401KYF3"/>
<dbReference type="GO" id="GO:0006629">
    <property type="term" value="P:lipid metabolic process"/>
    <property type="evidence" value="ECO:0007669"/>
    <property type="project" value="UniProtKB-KW"/>
</dbReference>
<dbReference type="InterPro" id="IPR010610">
    <property type="entry name" value="EryCIII-like_C"/>
</dbReference>
<dbReference type="Gene3D" id="3.40.50.2000">
    <property type="entry name" value="Glycogen Phosphorylase B"/>
    <property type="match status" value="2"/>
</dbReference>
<dbReference type="CDD" id="cd03784">
    <property type="entry name" value="GT1_Gtf-like"/>
    <property type="match status" value="1"/>
</dbReference>
<evidence type="ECO:0000256" key="4">
    <source>
        <dbReference type="ARBA" id="ARBA00023098"/>
    </source>
</evidence>
<evidence type="ECO:0000256" key="3">
    <source>
        <dbReference type="ARBA" id="ARBA00023015"/>
    </source>
</evidence>
<keyword evidence="3" id="KW-0805">Transcription regulation</keyword>
<evidence type="ECO:0000313" key="11">
    <source>
        <dbReference type="EMBL" id="GCB24343.1"/>
    </source>
</evidence>
<proteinExistence type="predicted"/>
<keyword evidence="2 11" id="KW-0808">Transferase</keyword>
<dbReference type="FunFam" id="3.40.50.2000:FF:000009">
    <property type="entry name" value="Sterol 3-beta-glucosyltransferase UGT80A2"/>
    <property type="match status" value="1"/>
</dbReference>
<dbReference type="InterPro" id="IPR001138">
    <property type="entry name" value="Zn2Cys6_DnaBD"/>
</dbReference>
<comment type="subcellular location">
    <subcellularLocation>
        <location evidence="1">Endomembrane system</location>
        <topology evidence="1">Peripheral membrane protein</topology>
    </subcellularLocation>
</comment>
<organism evidence="11 12">
    <name type="scientific">Aspergillus awamori</name>
    <name type="common">Black koji mold</name>
    <dbReference type="NCBI Taxonomy" id="105351"/>
    <lineage>
        <taxon>Eukaryota</taxon>
        <taxon>Fungi</taxon>
        <taxon>Dikarya</taxon>
        <taxon>Ascomycota</taxon>
        <taxon>Pezizomycotina</taxon>
        <taxon>Eurotiomycetes</taxon>
        <taxon>Eurotiomycetidae</taxon>
        <taxon>Eurotiales</taxon>
        <taxon>Aspergillaceae</taxon>
        <taxon>Aspergillus</taxon>
    </lineage>
</organism>
<dbReference type="EMBL" id="BDHI01000017">
    <property type="protein sequence ID" value="GCB24343.1"/>
    <property type="molecule type" value="Genomic_DNA"/>
</dbReference>
<evidence type="ECO:0000259" key="8">
    <source>
        <dbReference type="Pfam" id="PF00172"/>
    </source>
</evidence>
<name>A0A401KYF3_ASPAW</name>
<comment type="caution">
    <text evidence="11">The sequence shown here is derived from an EMBL/GenBank/DDBJ whole genome shotgun (WGS) entry which is preliminary data.</text>
</comment>
<evidence type="ECO:0000259" key="9">
    <source>
        <dbReference type="Pfam" id="PF03033"/>
    </source>
</evidence>
<feature type="compositionally biased region" description="Low complexity" evidence="7">
    <location>
        <begin position="881"/>
        <end position="897"/>
    </location>
</feature>
<evidence type="ECO:0000256" key="6">
    <source>
        <dbReference type="ARBA" id="ARBA00023242"/>
    </source>
</evidence>
<gene>
    <name evidence="11" type="ORF">AAWM_07228</name>
</gene>
<dbReference type="FunFam" id="3.40.50.2000:FF:000100">
    <property type="entry name" value="Glycosyltransferase family 1 protein"/>
    <property type="match status" value="1"/>
</dbReference>
<dbReference type="GO" id="GO:0008270">
    <property type="term" value="F:zinc ion binding"/>
    <property type="evidence" value="ECO:0007669"/>
    <property type="project" value="InterPro"/>
</dbReference>
<evidence type="ECO:0000256" key="7">
    <source>
        <dbReference type="SAM" id="MobiDB-lite"/>
    </source>
</evidence>
<dbReference type="GO" id="GO:0012505">
    <property type="term" value="C:endomembrane system"/>
    <property type="evidence" value="ECO:0007669"/>
    <property type="project" value="UniProtKB-SubCell"/>
</dbReference>
<evidence type="ECO:0000313" key="12">
    <source>
        <dbReference type="Proteomes" id="UP000286921"/>
    </source>
</evidence>
<evidence type="ECO:0000259" key="10">
    <source>
        <dbReference type="Pfam" id="PF06722"/>
    </source>
</evidence>
<dbReference type="SUPFAM" id="SSF53756">
    <property type="entry name" value="UDP-Glycosyltransferase/glycogen phosphorylase"/>
    <property type="match status" value="1"/>
</dbReference>
<dbReference type="InterPro" id="IPR002213">
    <property type="entry name" value="UDP_glucos_trans"/>
</dbReference>